<evidence type="ECO:0000313" key="1">
    <source>
        <dbReference type="EMBL" id="ALD51958.1"/>
    </source>
</evidence>
<dbReference type="EMBL" id="KT726856">
    <property type="protein sequence ID" value="ALD51958.1"/>
    <property type="molecule type" value="mRNA"/>
</dbReference>
<dbReference type="VEuPathDB" id="FungiDB:PHYSODRAFT_388288"/>
<dbReference type="Gene3D" id="1.10.150.320">
    <property type="entry name" value="Photosystem II 12 kDa extrinsic protein"/>
    <property type="match status" value="1"/>
</dbReference>
<dbReference type="VEuPathDB" id="FungiDB:PHYSODRAFT_469680"/>
<organism evidence="1">
    <name type="scientific">Phytophthora sojae</name>
    <name type="common">Soybean stem and root rot agent</name>
    <name type="synonym">Phytophthora megasperma f. sp. glycines</name>
    <dbReference type="NCBI Taxonomy" id="67593"/>
    <lineage>
        <taxon>Eukaryota</taxon>
        <taxon>Sar</taxon>
        <taxon>Stramenopiles</taxon>
        <taxon>Oomycota</taxon>
        <taxon>Peronosporomycetes</taxon>
        <taxon>Peronosporales</taxon>
        <taxon>Peronosporaceae</taxon>
        <taxon>Phytophthora</taxon>
    </lineage>
</organism>
<dbReference type="SUPFAM" id="SSF81585">
    <property type="entry name" value="PsbU/PolX domain-like"/>
    <property type="match status" value="1"/>
</dbReference>
<reference evidence="1" key="1">
    <citation type="journal article" date="2015" name="PLoS Pathog.">
        <title>An oomycete CRN effector reprograms expression of plant HSP genes by targeting their promoters.</title>
        <authorList>
            <person name="Song T."/>
            <person name="Ma Z."/>
            <person name="Shen D."/>
            <person name="Li Q."/>
            <person name="Li W."/>
            <person name="Su L."/>
            <person name="Ye T."/>
            <person name="Zhang M."/>
            <person name="Wang Y."/>
            <person name="Dou D."/>
        </authorList>
    </citation>
    <scope>NUCLEOTIDE SEQUENCE</scope>
    <source>
        <strain evidence="1">P6497</strain>
    </source>
</reference>
<proteinExistence type="evidence at transcript level"/>
<accession>A0A0M3SBS4</accession>
<dbReference type="AlphaFoldDB" id="A0A0M3SBS4"/>
<sequence>MDPDLYWSPNGHEHSRFRRMGLKAVGAKLVDAGTHGRLQMPGLAFLRIPEDDDSIAILVRTLFQTWRACLPPDATTDCWKVFAGREAYSDDNPPLRLSDRVGGMGASDDDLLFIEVPTDHIVSLLLKGEQVKHLLESLKWKEPERLCRSTRRNWPYQGASEIAKKLKRSLVNNYKAWKENNHDGHCRALNVILSGAGTGKSRMLDNMKSLLCGAAKLSKDEDLMARMESAYVFRITFADGPEQDSQLIDDIYGDLDISYRMIYQLYKHKREVAWPLFVSKLKGVYSKTVFFIEEVLVLLAKLEQIDKLQDMTVLLCVDGLDRLHHDGIKQSSKYLRVMNAIISFLNASKAFVVCACASRLASPFHEVQMVFRQRCTYLVPPTLNGDEILSPRTRIEQILVEDMGGHGRALEALDAALRSFRDEGTATPSPMDIIKRVCERLQVEYADLFKSPLLTSRTICQEVVAAILYRQQLIFSESIGEKGMTVDELLGVGFFRLSRETHGHLSCAFILLELLMSKLGKTGDMMEYLTRSVLGWQDFTHFVASYRVKKSTVFNAGPISLAAFHAGARFGPIDGICVKEARSRKVEEAKYRLVTKSDRSEVNKTFSNRDGMKCKTDTETIVINRPGAPAGGDIFMQTQLTEGEQETHRYEVIQCRLANQDISEVVFHEERAKAAGAWDVFLLITSAKWTSEFALPLRCGIVSHDEFCEYFGPYATRVYRSLDPLNINTASRQDLSLVEGLDSAAVETIVAKRPFSSIDQAVSIVTMGKKSKVSAVLRSLCCD</sequence>
<name>A0A0M3SBS4_PHYSO</name>
<protein>
    <submittedName>
        <fullName evidence="1">CRN114</fullName>
    </submittedName>
</protein>